<dbReference type="Gene3D" id="2.10.60.10">
    <property type="entry name" value="CD59"/>
    <property type="match status" value="1"/>
</dbReference>
<gene>
    <name evidence="9" type="primary">LY6K</name>
</gene>
<dbReference type="InterPro" id="IPR018363">
    <property type="entry name" value="CD59_antigen_CS"/>
</dbReference>
<dbReference type="InterPro" id="IPR045860">
    <property type="entry name" value="Snake_toxin-like_sf"/>
</dbReference>
<keyword evidence="8" id="KW-1185">Reference proteome</keyword>
<evidence type="ECO:0000313" key="8">
    <source>
        <dbReference type="Proteomes" id="UP001652624"/>
    </source>
</evidence>
<evidence type="ECO:0000256" key="2">
    <source>
        <dbReference type="ARBA" id="ARBA00022475"/>
    </source>
</evidence>
<reference evidence="9" key="1">
    <citation type="submission" date="2025-08" db="UniProtKB">
        <authorList>
            <consortium name="RefSeq"/>
        </authorList>
    </citation>
    <scope>IDENTIFICATION</scope>
</reference>
<organism evidence="8 9">
    <name type="scientific">Erinaceus europaeus</name>
    <name type="common">Western European hedgehog</name>
    <dbReference type="NCBI Taxonomy" id="9365"/>
    <lineage>
        <taxon>Eukaryota</taxon>
        <taxon>Metazoa</taxon>
        <taxon>Chordata</taxon>
        <taxon>Craniata</taxon>
        <taxon>Vertebrata</taxon>
        <taxon>Euteleostomi</taxon>
        <taxon>Mammalia</taxon>
        <taxon>Eutheria</taxon>
        <taxon>Laurasiatheria</taxon>
        <taxon>Eulipotyphla</taxon>
        <taxon>Erinaceidae</taxon>
        <taxon>Erinaceinae</taxon>
        <taxon>Erinaceus</taxon>
    </lineage>
</organism>
<dbReference type="SUPFAM" id="SSF57302">
    <property type="entry name" value="Snake toxin-like"/>
    <property type="match status" value="1"/>
</dbReference>
<evidence type="ECO:0000259" key="7">
    <source>
        <dbReference type="SMART" id="SM00134"/>
    </source>
</evidence>
<feature type="signal peptide" evidence="6">
    <location>
        <begin position="1"/>
        <end position="18"/>
    </location>
</feature>
<dbReference type="Proteomes" id="UP001652624">
    <property type="component" value="Chromosome 8"/>
</dbReference>
<proteinExistence type="predicted"/>
<keyword evidence="5" id="KW-0325">Glycoprotein</keyword>
<dbReference type="InterPro" id="IPR016054">
    <property type="entry name" value="LY6_UPA_recep-like"/>
</dbReference>
<dbReference type="CDD" id="cd23550">
    <property type="entry name" value="TFP_LU_ECD_Ly6K"/>
    <property type="match status" value="1"/>
</dbReference>
<name>A0ABM3XST9_ERIEU</name>
<evidence type="ECO:0000256" key="6">
    <source>
        <dbReference type="SAM" id="SignalP"/>
    </source>
</evidence>
<dbReference type="PANTHER" id="PTHR15049:SF1">
    <property type="entry name" value="LYMPHOCYTE ANTIGEN 6K"/>
    <property type="match status" value="1"/>
</dbReference>
<feature type="domain" description="UPAR/Ly6" evidence="7">
    <location>
        <begin position="30"/>
        <end position="124"/>
    </location>
</feature>
<keyword evidence="2" id="KW-1003">Cell membrane</keyword>
<evidence type="ECO:0000256" key="3">
    <source>
        <dbReference type="ARBA" id="ARBA00022729"/>
    </source>
</evidence>
<accession>A0ABM3XST9</accession>
<keyword evidence="4" id="KW-0472">Membrane</keyword>
<sequence length="157" mass="17340">MRALLPLLLVVFLPHVKTNGTMTGRQRLGLRCHVCEKENSFDCKSPTQCDNNNLHCVTAAVKILPRFYYVSKQCEVQCPIIEIPPNPKNFRLEAPMPFLYLKCCNTNLCNEEEPNLPGLNATFKGSEGSGGMRISSGALVLPFTLTLTSVLLSPTLS</sequence>
<dbReference type="PANTHER" id="PTHR15049">
    <property type="entry name" value="GLYCOSYL-PHOSPHATIDYLINOSITOL-ANCHORED MOLECULE-LIKE PROTEIN-RELATED"/>
    <property type="match status" value="1"/>
</dbReference>
<dbReference type="InterPro" id="IPR052874">
    <property type="entry name" value="Sperm-ZP_regulatory"/>
</dbReference>
<dbReference type="GeneID" id="132539864"/>
<dbReference type="RefSeq" id="XP_060051876.1">
    <property type="nucleotide sequence ID" value="XM_060195893.1"/>
</dbReference>
<keyword evidence="3 6" id="KW-0732">Signal</keyword>
<dbReference type="Pfam" id="PF00087">
    <property type="entry name" value="Toxin_TOLIP"/>
    <property type="match status" value="1"/>
</dbReference>
<feature type="chain" id="PRO_5047512882" evidence="6">
    <location>
        <begin position="19"/>
        <end position="157"/>
    </location>
</feature>
<dbReference type="InterPro" id="IPR035076">
    <property type="entry name" value="Toxin/TOLIP"/>
</dbReference>
<comment type="subcellular location">
    <subcellularLocation>
        <location evidence="1">Cell membrane</location>
    </subcellularLocation>
</comment>
<protein>
    <submittedName>
        <fullName evidence="9">Lymphocyte antigen 6K</fullName>
    </submittedName>
</protein>
<dbReference type="PROSITE" id="PS00983">
    <property type="entry name" value="LY6_UPAR"/>
    <property type="match status" value="1"/>
</dbReference>
<dbReference type="SMART" id="SM00134">
    <property type="entry name" value="LU"/>
    <property type="match status" value="1"/>
</dbReference>
<evidence type="ECO:0000313" key="9">
    <source>
        <dbReference type="RefSeq" id="XP_060051876.1"/>
    </source>
</evidence>
<evidence type="ECO:0000256" key="5">
    <source>
        <dbReference type="ARBA" id="ARBA00023180"/>
    </source>
</evidence>
<evidence type="ECO:0000256" key="4">
    <source>
        <dbReference type="ARBA" id="ARBA00023136"/>
    </source>
</evidence>
<evidence type="ECO:0000256" key="1">
    <source>
        <dbReference type="ARBA" id="ARBA00004236"/>
    </source>
</evidence>